<dbReference type="EMBL" id="BAAAEO010000006">
    <property type="protein sequence ID" value="GAA0563650.1"/>
    <property type="molecule type" value="Genomic_DNA"/>
</dbReference>
<dbReference type="PANTHER" id="PTHR33993">
    <property type="entry name" value="GLYOXALASE-RELATED"/>
    <property type="match status" value="1"/>
</dbReference>
<sequence>MSDLNTLHNRAVWFDIPVAELKRAADFYSAMLAVKVDIFSEAGFSFAVIEHSDGNGGCLVPNPADISDKGVMLYLNVDGRIQDAVAKVNLHGGKVLQAVHAIGPHGFRAVVIDSEGNRVVLHSETDA</sequence>
<gene>
    <name evidence="1" type="ORF">GCM10009098_34730</name>
</gene>
<proteinExistence type="predicted"/>
<evidence type="ECO:0000313" key="1">
    <source>
        <dbReference type="EMBL" id="GAA0563650.1"/>
    </source>
</evidence>
<keyword evidence="2" id="KW-1185">Reference proteome</keyword>
<name>A0ABN1EDV3_9GAMM</name>
<accession>A0ABN1EDV3</accession>
<dbReference type="PANTHER" id="PTHR33993:SF2">
    <property type="entry name" value="VOC DOMAIN-CONTAINING PROTEIN"/>
    <property type="match status" value="1"/>
</dbReference>
<dbReference type="RefSeq" id="WP_226768082.1">
    <property type="nucleotide sequence ID" value="NZ_BAAAEO010000006.1"/>
</dbReference>
<dbReference type="SUPFAM" id="SSF54593">
    <property type="entry name" value="Glyoxalase/Bleomycin resistance protein/Dihydroxybiphenyl dioxygenase"/>
    <property type="match status" value="1"/>
</dbReference>
<protein>
    <submittedName>
        <fullName evidence="1">VOC family protein</fullName>
    </submittedName>
</protein>
<dbReference type="InterPro" id="IPR052164">
    <property type="entry name" value="Anthracycline_SecMetBiosynth"/>
</dbReference>
<dbReference type="Gene3D" id="3.10.180.10">
    <property type="entry name" value="2,3-Dihydroxybiphenyl 1,2-Dioxygenase, domain 1"/>
    <property type="match status" value="1"/>
</dbReference>
<evidence type="ECO:0000313" key="2">
    <source>
        <dbReference type="Proteomes" id="UP001501169"/>
    </source>
</evidence>
<dbReference type="CDD" id="cd07247">
    <property type="entry name" value="SgaA_N_like"/>
    <property type="match status" value="1"/>
</dbReference>
<dbReference type="Proteomes" id="UP001501169">
    <property type="component" value="Unassembled WGS sequence"/>
</dbReference>
<comment type="caution">
    <text evidence="1">The sequence shown here is derived from an EMBL/GenBank/DDBJ whole genome shotgun (WGS) entry which is preliminary data.</text>
</comment>
<organism evidence="1 2">
    <name type="scientific">Rheinheimera aquimaris</name>
    <dbReference type="NCBI Taxonomy" id="412437"/>
    <lineage>
        <taxon>Bacteria</taxon>
        <taxon>Pseudomonadati</taxon>
        <taxon>Pseudomonadota</taxon>
        <taxon>Gammaproteobacteria</taxon>
        <taxon>Chromatiales</taxon>
        <taxon>Chromatiaceae</taxon>
        <taxon>Rheinheimera</taxon>
    </lineage>
</organism>
<dbReference type="InterPro" id="IPR029068">
    <property type="entry name" value="Glyas_Bleomycin-R_OHBP_Dase"/>
</dbReference>
<reference evidence="1 2" key="1">
    <citation type="journal article" date="2019" name="Int. J. Syst. Evol. Microbiol.">
        <title>The Global Catalogue of Microorganisms (GCM) 10K type strain sequencing project: providing services to taxonomists for standard genome sequencing and annotation.</title>
        <authorList>
            <consortium name="The Broad Institute Genomics Platform"/>
            <consortium name="The Broad Institute Genome Sequencing Center for Infectious Disease"/>
            <person name="Wu L."/>
            <person name="Ma J."/>
        </authorList>
    </citation>
    <scope>NUCLEOTIDE SEQUENCE [LARGE SCALE GENOMIC DNA]</scope>
    <source>
        <strain evidence="1 2">JCM 14331</strain>
    </source>
</reference>